<keyword evidence="5" id="KW-1185">Reference proteome</keyword>
<evidence type="ECO:0000313" key="5">
    <source>
        <dbReference type="Proteomes" id="UP000729913"/>
    </source>
</evidence>
<sequence>MLKAVILIGGPLKGTRFRPLSLDIPKPLFPIAGLPMIQHHIESCVKIKTLNEILIIGSYNAAELVNFVQEMINIYGISIRYLQEFTALGTAGGMYHFRDQIRAGCPEAFFIMNGDVCADFPLESMIESYKETKGTLTVLATEATRPQSLNYGYILTRLAGTGKLFASETSNWWSQVKTAGAAIYANRHYLNLYRSKKPERLIPVINGVCNVLGDVYINPSASVDPTAVLGPNVSIGPNAKISAGVRIRESIVLEGAQIQAHSMVLHSIVGRGSIVGKWSRVEGTPCDPNPNKPFAKMENPPLFNSNGKLNPSISILGTSVNLAAEKILLNSIVLPHKELTKNFKNEIIL</sequence>
<dbReference type="InterPro" id="IPR005835">
    <property type="entry name" value="NTP_transferase_dom"/>
</dbReference>
<proteinExistence type="inferred from homology"/>
<dbReference type="Proteomes" id="UP000729913">
    <property type="component" value="Unassembled WGS sequence"/>
</dbReference>
<organism evidence="4 5">
    <name type="scientific">Cotesia typhae</name>
    <dbReference type="NCBI Taxonomy" id="2053667"/>
    <lineage>
        <taxon>Eukaryota</taxon>
        <taxon>Metazoa</taxon>
        <taxon>Ecdysozoa</taxon>
        <taxon>Arthropoda</taxon>
        <taxon>Hexapoda</taxon>
        <taxon>Insecta</taxon>
        <taxon>Pterygota</taxon>
        <taxon>Neoptera</taxon>
        <taxon>Endopterygota</taxon>
        <taxon>Hymenoptera</taxon>
        <taxon>Apocrita</taxon>
        <taxon>Ichneumonoidea</taxon>
        <taxon>Braconidae</taxon>
        <taxon>Microgastrinae</taxon>
        <taxon>Cotesia</taxon>
    </lineage>
</organism>
<reference evidence="4" key="2">
    <citation type="submission" date="2021-04" db="EMBL/GenBank/DDBJ databases">
        <title>Genome-wide patterns of bracovirus chromosomal integration into multiple host tissues during parasitism.</title>
        <authorList>
            <person name="Chebbi M.A.C."/>
        </authorList>
    </citation>
    <scope>NUCLEOTIDE SEQUENCE</scope>
    <source>
        <tissue evidence="4">Whole body</tissue>
    </source>
</reference>
<gene>
    <name evidence="4" type="ORF">G9C98_000275</name>
</gene>
<feature type="domain" description="Nucleotidyl transferase" evidence="2">
    <location>
        <begin position="3"/>
        <end position="156"/>
    </location>
</feature>
<feature type="domain" description="Mannose-1-phosphate guanyltransferase C-terminal" evidence="3">
    <location>
        <begin position="212"/>
        <end position="348"/>
    </location>
</feature>
<dbReference type="AlphaFoldDB" id="A0A8J5QPW7"/>
<dbReference type="Pfam" id="PF00483">
    <property type="entry name" value="NTP_transferase"/>
    <property type="match status" value="1"/>
</dbReference>
<dbReference type="PANTHER" id="PTHR22572">
    <property type="entry name" value="SUGAR-1-PHOSPHATE GUANYL TRANSFERASE"/>
    <property type="match status" value="1"/>
</dbReference>
<dbReference type="EMBL" id="JAAOIC020000041">
    <property type="protein sequence ID" value="KAG8038720.1"/>
    <property type="molecule type" value="Genomic_DNA"/>
</dbReference>
<dbReference type="OrthoDB" id="285674at2759"/>
<evidence type="ECO:0000313" key="4">
    <source>
        <dbReference type="EMBL" id="KAG8038720.1"/>
    </source>
</evidence>
<dbReference type="InterPro" id="IPR056729">
    <property type="entry name" value="GMPPB_C"/>
</dbReference>
<evidence type="ECO:0008006" key="6">
    <source>
        <dbReference type="Google" id="ProtNLM"/>
    </source>
</evidence>
<dbReference type="InterPro" id="IPR050486">
    <property type="entry name" value="Mannose-1P_guanyltransferase"/>
</dbReference>
<comment type="caution">
    <text evidence="4">The sequence shown here is derived from an EMBL/GenBank/DDBJ whole genome shotgun (WGS) entry which is preliminary data.</text>
</comment>
<name>A0A8J5QPW7_9HYME</name>
<reference evidence="4" key="1">
    <citation type="submission" date="2020-03" db="EMBL/GenBank/DDBJ databases">
        <authorList>
            <person name="Chebbi M.A."/>
            <person name="Drezen J.M."/>
        </authorList>
    </citation>
    <scope>NUCLEOTIDE SEQUENCE</scope>
    <source>
        <tissue evidence="4">Whole body</tissue>
    </source>
</reference>
<protein>
    <recommendedName>
        <fullName evidence="6">Nucleotidyl transferase domain-containing protein</fullName>
    </recommendedName>
</protein>
<accession>A0A8J5QPW7</accession>
<evidence type="ECO:0000259" key="3">
    <source>
        <dbReference type="Pfam" id="PF25087"/>
    </source>
</evidence>
<comment type="similarity">
    <text evidence="1">Belongs to the transferase hexapeptide repeat family.</text>
</comment>
<evidence type="ECO:0000259" key="2">
    <source>
        <dbReference type="Pfam" id="PF00483"/>
    </source>
</evidence>
<dbReference type="Pfam" id="PF25087">
    <property type="entry name" value="GMPPB_C"/>
    <property type="match status" value="1"/>
</dbReference>
<evidence type="ECO:0000256" key="1">
    <source>
        <dbReference type="ARBA" id="ARBA00007274"/>
    </source>
</evidence>